<dbReference type="Proteomes" id="UP000051950">
    <property type="component" value="Unassembled WGS sequence"/>
</dbReference>
<name>A0A0T5VVE8_9SPHI</name>
<dbReference type="Gene3D" id="2.40.50.100">
    <property type="match status" value="1"/>
</dbReference>
<dbReference type="AlphaFoldDB" id="A0A0T5VVE8"/>
<dbReference type="InterPro" id="IPR011053">
    <property type="entry name" value="Single_hybrid_motif"/>
</dbReference>
<feature type="domain" description="Lipoyl-binding" evidence="2">
    <location>
        <begin position="87"/>
        <end position="166"/>
    </location>
</feature>
<dbReference type="InterPro" id="IPR050709">
    <property type="entry name" value="Biotin_Carboxyl_Carrier/Decarb"/>
</dbReference>
<organism evidence="3 4">
    <name type="scientific">Pedobacter ginsenosidimutans</name>
    <dbReference type="NCBI Taxonomy" id="687842"/>
    <lineage>
        <taxon>Bacteria</taxon>
        <taxon>Pseudomonadati</taxon>
        <taxon>Bacteroidota</taxon>
        <taxon>Sphingobacteriia</taxon>
        <taxon>Sphingobacteriales</taxon>
        <taxon>Sphingobacteriaceae</taxon>
        <taxon>Pedobacter</taxon>
    </lineage>
</organism>
<evidence type="ECO:0000259" key="2">
    <source>
        <dbReference type="PROSITE" id="PS50968"/>
    </source>
</evidence>
<keyword evidence="1" id="KW-0092">Biotin</keyword>
<accession>A0A0T5VVE8</accession>
<dbReference type="FunFam" id="2.40.50.100:FF:000003">
    <property type="entry name" value="Acetyl-CoA carboxylase biotin carboxyl carrier protein"/>
    <property type="match status" value="1"/>
</dbReference>
<keyword evidence="4" id="KW-1185">Reference proteome</keyword>
<dbReference type="OrthoDB" id="9812676at2"/>
<proteinExistence type="predicted"/>
<dbReference type="CDD" id="cd06850">
    <property type="entry name" value="biotinyl_domain"/>
    <property type="match status" value="1"/>
</dbReference>
<dbReference type="InterPro" id="IPR000089">
    <property type="entry name" value="Biotin_lipoyl"/>
</dbReference>
<protein>
    <submittedName>
        <fullName evidence="3">Acetyl-CoA carboxylase biotin carboxyl carrier protein subunit</fullName>
    </submittedName>
</protein>
<gene>
    <name evidence="3" type="ORF">ASU31_05735</name>
</gene>
<dbReference type="PROSITE" id="PS50968">
    <property type="entry name" value="BIOTINYL_LIPOYL"/>
    <property type="match status" value="1"/>
</dbReference>
<sequence length="166" mass="18802">MYKVKVNDQFLFEVENKESSFLINGEPIKFDLSSIGNNSTHVLYQNKSFNTELVELNKADKTCKIKVNGNIYQISIEDQFDVLLKQLGLDSLTANKVSEIKAPMPGLVLKVLVEENVEVRRGDNLLVLEAMKMENILKSSTDGVIKKVLIKQGDKVEKNQILIQFK</sequence>
<dbReference type="InterPro" id="IPR001882">
    <property type="entry name" value="Biotin_BS"/>
</dbReference>
<dbReference type="PANTHER" id="PTHR45266">
    <property type="entry name" value="OXALOACETATE DECARBOXYLASE ALPHA CHAIN"/>
    <property type="match status" value="1"/>
</dbReference>
<comment type="caution">
    <text evidence="3">The sequence shown here is derived from an EMBL/GenBank/DDBJ whole genome shotgun (WGS) entry which is preliminary data.</text>
</comment>
<dbReference type="PANTHER" id="PTHR45266:SF3">
    <property type="entry name" value="OXALOACETATE DECARBOXYLASE ALPHA CHAIN"/>
    <property type="match status" value="1"/>
</dbReference>
<evidence type="ECO:0000313" key="3">
    <source>
        <dbReference type="EMBL" id="KRT17173.1"/>
    </source>
</evidence>
<dbReference type="STRING" id="687842.ASU31_05735"/>
<evidence type="ECO:0000313" key="4">
    <source>
        <dbReference type="Proteomes" id="UP000051950"/>
    </source>
</evidence>
<dbReference type="PROSITE" id="PS00188">
    <property type="entry name" value="BIOTIN"/>
    <property type="match status" value="1"/>
</dbReference>
<evidence type="ECO:0000256" key="1">
    <source>
        <dbReference type="ARBA" id="ARBA00023267"/>
    </source>
</evidence>
<dbReference type="Pfam" id="PF00364">
    <property type="entry name" value="Biotin_lipoyl"/>
    <property type="match status" value="1"/>
</dbReference>
<dbReference type="RefSeq" id="WP_057931415.1">
    <property type="nucleotide sequence ID" value="NZ_LMZQ01000003.1"/>
</dbReference>
<dbReference type="EMBL" id="LMZQ01000003">
    <property type="protein sequence ID" value="KRT17173.1"/>
    <property type="molecule type" value="Genomic_DNA"/>
</dbReference>
<reference evidence="3 4" key="1">
    <citation type="submission" date="2015-11" db="EMBL/GenBank/DDBJ databases">
        <title>Sequence of Pedobacter ginsenosidimutans.</title>
        <authorList>
            <person name="Carson E."/>
            <person name="Keyser V."/>
            <person name="Newman J."/>
            <person name="Miller J."/>
        </authorList>
    </citation>
    <scope>NUCLEOTIDE SEQUENCE [LARGE SCALE GENOMIC DNA]</scope>
    <source>
        <strain evidence="3 4">KACC 14530</strain>
    </source>
</reference>
<dbReference type="SUPFAM" id="SSF51230">
    <property type="entry name" value="Single hybrid motif"/>
    <property type="match status" value="1"/>
</dbReference>